<dbReference type="Proteomes" id="UP000305067">
    <property type="component" value="Unassembled WGS sequence"/>
</dbReference>
<evidence type="ECO:0000313" key="2">
    <source>
        <dbReference type="Proteomes" id="UP000305067"/>
    </source>
</evidence>
<proteinExistence type="predicted"/>
<gene>
    <name evidence="1" type="ORF">BDV98DRAFT_110216</name>
</gene>
<protein>
    <submittedName>
        <fullName evidence="1">Uncharacterized protein</fullName>
    </submittedName>
</protein>
<dbReference type="InterPro" id="IPR009057">
    <property type="entry name" value="Homeodomain-like_sf"/>
</dbReference>
<keyword evidence="2" id="KW-1185">Reference proteome</keyword>
<accession>A0A5C3QIE9</accession>
<sequence length="124" mass="14493">MVGCHIDPQIRDQAVQAILEVCAPDFVAHLLAVSEESIDRWVDKFEQYGDANPPIFRPGRPRIISPELLREITNRIAQYPDEYLNEMQEWLALYHNVEISKSALSENLLEMDQSWKKMRRIARN</sequence>
<reference evidence="1 2" key="1">
    <citation type="journal article" date="2019" name="Nat. Ecol. Evol.">
        <title>Megaphylogeny resolves global patterns of mushroom evolution.</title>
        <authorList>
            <person name="Varga T."/>
            <person name="Krizsan K."/>
            <person name="Foldi C."/>
            <person name="Dima B."/>
            <person name="Sanchez-Garcia M."/>
            <person name="Sanchez-Ramirez S."/>
            <person name="Szollosi G.J."/>
            <person name="Szarkandi J.G."/>
            <person name="Papp V."/>
            <person name="Albert L."/>
            <person name="Andreopoulos W."/>
            <person name="Angelini C."/>
            <person name="Antonin V."/>
            <person name="Barry K.W."/>
            <person name="Bougher N.L."/>
            <person name="Buchanan P."/>
            <person name="Buyck B."/>
            <person name="Bense V."/>
            <person name="Catcheside P."/>
            <person name="Chovatia M."/>
            <person name="Cooper J."/>
            <person name="Damon W."/>
            <person name="Desjardin D."/>
            <person name="Finy P."/>
            <person name="Geml J."/>
            <person name="Haridas S."/>
            <person name="Hughes K."/>
            <person name="Justo A."/>
            <person name="Karasinski D."/>
            <person name="Kautmanova I."/>
            <person name="Kiss B."/>
            <person name="Kocsube S."/>
            <person name="Kotiranta H."/>
            <person name="LaButti K.M."/>
            <person name="Lechner B.E."/>
            <person name="Liimatainen K."/>
            <person name="Lipzen A."/>
            <person name="Lukacs Z."/>
            <person name="Mihaltcheva S."/>
            <person name="Morgado L.N."/>
            <person name="Niskanen T."/>
            <person name="Noordeloos M.E."/>
            <person name="Ohm R.A."/>
            <person name="Ortiz-Santana B."/>
            <person name="Ovrebo C."/>
            <person name="Racz N."/>
            <person name="Riley R."/>
            <person name="Savchenko A."/>
            <person name="Shiryaev A."/>
            <person name="Soop K."/>
            <person name="Spirin V."/>
            <person name="Szebenyi C."/>
            <person name="Tomsovsky M."/>
            <person name="Tulloss R.E."/>
            <person name="Uehling J."/>
            <person name="Grigoriev I.V."/>
            <person name="Vagvolgyi C."/>
            <person name="Papp T."/>
            <person name="Martin F.M."/>
            <person name="Miettinen O."/>
            <person name="Hibbett D.S."/>
            <person name="Nagy L.G."/>
        </authorList>
    </citation>
    <scope>NUCLEOTIDE SEQUENCE [LARGE SCALE GENOMIC DNA]</scope>
    <source>
        <strain evidence="1 2">CBS 309.79</strain>
    </source>
</reference>
<dbReference type="EMBL" id="ML178829">
    <property type="protein sequence ID" value="TFL00241.1"/>
    <property type="molecule type" value="Genomic_DNA"/>
</dbReference>
<evidence type="ECO:0000313" key="1">
    <source>
        <dbReference type="EMBL" id="TFL00241.1"/>
    </source>
</evidence>
<dbReference type="AlphaFoldDB" id="A0A5C3QIE9"/>
<dbReference type="STRING" id="1884261.A0A5C3QIE9"/>
<dbReference type="SUPFAM" id="SSF46689">
    <property type="entry name" value="Homeodomain-like"/>
    <property type="match status" value="1"/>
</dbReference>
<name>A0A5C3QIE9_9AGAR</name>
<dbReference type="OrthoDB" id="3255572at2759"/>
<organism evidence="1 2">
    <name type="scientific">Pterulicium gracile</name>
    <dbReference type="NCBI Taxonomy" id="1884261"/>
    <lineage>
        <taxon>Eukaryota</taxon>
        <taxon>Fungi</taxon>
        <taxon>Dikarya</taxon>
        <taxon>Basidiomycota</taxon>
        <taxon>Agaricomycotina</taxon>
        <taxon>Agaricomycetes</taxon>
        <taxon>Agaricomycetidae</taxon>
        <taxon>Agaricales</taxon>
        <taxon>Pleurotineae</taxon>
        <taxon>Pterulaceae</taxon>
        <taxon>Pterulicium</taxon>
    </lineage>
</organism>